<sequence>MLTNSVNFLFKRSFAISASALQVIRPPVQVSGIEGKYASALYSSGMKEKSLDKIEKDLSQLKVLYDTNNDFKLFVENPILNKQKKADAIQAVLKNQGMSKTVQNFFGLIFICNNGLTLRMAWFSARCFLEFYKLYIFRPVPKLGSGNNHEPLNSETLRRNKLIFVAKNSNLHNFDFSLLLTESGRLVKLSSIINSFETIMRAHRNELQVEVTSAEPLNKKQEQSLRTALASFANAGQELNISFGVKPSLIGGMVVTIDDKYVDLSMASKIKKMEALLEKSI</sequence>
<protein>
    <submittedName>
        <fullName evidence="1">Uncharacterized protein</fullName>
    </submittedName>
</protein>
<reference evidence="1" key="1">
    <citation type="submission" date="2023-11" db="EMBL/GenBank/DDBJ databases">
        <authorList>
            <person name="Poullet M."/>
        </authorList>
    </citation>
    <scope>NUCLEOTIDE SEQUENCE</scope>
    <source>
        <strain evidence="1">E1834</strain>
    </source>
</reference>
<name>A0ACB0YH03_MELEN</name>
<accession>A0ACB0YH03</accession>
<dbReference type="Proteomes" id="UP001497535">
    <property type="component" value="Unassembled WGS sequence"/>
</dbReference>
<proteinExistence type="predicted"/>
<gene>
    <name evidence="1" type="ORF">MENTE1834_LOCUS12070</name>
</gene>
<comment type="caution">
    <text evidence="1">The sequence shown here is derived from an EMBL/GenBank/DDBJ whole genome shotgun (WGS) entry which is preliminary data.</text>
</comment>
<keyword evidence="2" id="KW-1185">Reference proteome</keyword>
<organism evidence="1 2">
    <name type="scientific">Meloidogyne enterolobii</name>
    <name type="common">Root-knot nematode worm</name>
    <name type="synonym">Meloidogyne mayaguensis</name>
    <dbReference type="NCBI Taxonomy" id="390850"/>
    <lineage>
        <taxon>Eukaryota</taxon>
        <taxon>Metazoa</taxon>
        <taxon>Ecdysozoa</taxon>
        <taxon>Nematoda</taxon>
        <taxon>Chromadorea</taxon>
        <taxon>Rhabditida</taxon>
        <taxon>Tylenchina</taxon>
        <taxon>Tylenchomorpha</taxon>
        <taxon>Tylenchoidea</taxon>
        <taxon>Meloidogynidae</taxon>
        <taxon>Meloidogyninae</taxon>
        <taxon>Meloidogyne</taxon>
    </lineage>
</organism>
<evidence type="ECO:0000313" key="2">
    <source>
        <dbReference type="Proteomes" id="UP001497535"/>
    </source>
</evidence>
<evidence type="ECO:0000313" key="1">
    <source>
        <dbReference type="EMBL" id="CAK5046440.1"/>
    </source>
</evidence>
<dbReference type="EMBL" id="CAVMJV010000012">
    <property type="protein sequence ID" value="CAK5046440.1"/>
    <property type="molecule type" value="Genomic_DNA"/>
</dbReference>